<evidence type="ECO:0000313" key="1">
    <source>
        <dbReference type="EMBL" id="MBX12177.1"/>
    </source>
</evidence>
<proteinExistence type="predicted"/>
<protein>
    <submittedName>
        <fullName evidence="1">Uncharacterized protein MANES_09G029000</fullName>
    </submittedName>
</protein>
<dbReference type="AlphaFoldDB" id="A0A2P2L2G6"/>
<dbReference type="EMBL" id="GGEC01031693">
    <property type="protein sequence ID" value="MBX12177.1"/>
    <property type="molecule type" value="Transcribed_RNA"/>
</dbReference>
<name>A0A2P2L2G6_RHIMU</name>
<organism evidence="1">
    <name type="scientific">Rhizophora mucronata</name>
    <name type="common">Asiatic mangrove</name>
    <dbReference type="NCBI Taxonomy" id="61149"/>
    <lineage>
        <taxon>Eukaryota</taxon>
        <taxon>Viridiplantae</taxon>
        <taxon>Streptophyta</taxon>
        <taxon>Embryophyta</taxon>
        <taxon>Tracheophyta</taxon>
        <taxon>Spermatophyta</taxon>
        <taxon>Magnoliopsida</taxon>
        <taxon>eudicotyledons</taxon>
        <taxon>Gunneridae</taxon>
        <taxon>Pentapetalae</taxon>
        <taxon>rosids</taxon>
        <taxon>fabids</taxon>
        <taxon>Malpighiales</taxon>
        <taxon>Rhizophoraceae</taxon>
        <taxon>Rhizophora</taxon>
    </lineage>
</organism>
<sequence length="61" mass="6843">MLHLSQHPSNKPINVTSVVAYNKGMFFTHQTEGLPICKHLNLNAGPPIYNPNEFEPKQLGE</sequence>
<reference evidence="1" key="1">
    <citation type="submission" date="2018-02" db="EMBL/GenBank/DDBJ databases">
        <title>Rhizophora mucronata_Transcriptome.</title>
        <authorList>
            <person name="Meera S.P."/>
            <person name="Sreeshan A."/>
            <person name="Augustine A."/>
        </authorList>
    </citation>
    <scope>NUCLEOTIDE SEQUENCE</scope>
    <source>
        <tissue evidence="1">Leaf</tissue>
    </source>
</reference>
<accession>A0A2P2L2G6</accession>